<protein>
    <submittedName>
        <fullName evidence="1">Uncharacterized protein</fullName>
    </submittedName>
</protein>
<dbReference type="EMBL" id="MU267627">
    <property type="protein sequence ID" value="KAH7913634.1"/>
    <property type="molecule type" value="Genomic_DNA"/>
</dbReference>
<organism evidence="1 2">
    <name type="scientific">Hygrophoropsis aurantiaca</name>
    <dbReference type="NCBI Taxonomy" id="72124"/>
    <lineage>
        <taxon>Eukaryota</taxon>
        <taxon>Fungi</taxon>
        <taxon>Dikarya</taxon>
        <taxon>Basidiomycota</taxon>
        <taxon>Agaricomycotina</taxon>
        <taxon>Agaricomycetes</taxon>
        <taxon>Agaricomycetidae</taxon>
        <taxon>Boletales</taxon>
        <taxon>Coniophorineae</taxon>
        <taxon>Hygrophoropsidaceae</taxon>
        <taxon>Hygrophoropsis</taxon>
    </lineage>
</organism>
<reference evidence="1" key="1">
    <citation type="journal article" date="2021" name="New Phytol.">
        <title>Evolutionary innovations through gain and loss of genes in the ectomycorrhizal Boletales.</title>
        <authorList>
            <person name="Wu G."/>
            <person name="Miyauchi S."/>
            <person name="Morin E."/>
            <person name="Kuo A."/>
            <person name="Drula E."/>
            <person name="Varga T."/>
            <person name="Kohler A."/>
            <person name="Feng B."/>
            <person name="Cao Y."/>
            <person name="Lipzen A."/>
            <person name="Daum C."/>
            <person name="Hundley H."/>
            <person name="Pangilinan J."/>
            <person name="Johnson J."/>
            <person name="Barry K."/>
            <person name="LaButti K."/>
            <person name="Ng V."/>
            <person name="Ahrendt S."/>
            <person name="Min B."/>
            <person name="Choi I.G."/>
            <person name="Park H."/>
            <person name="Plett J.M."/>
            <person name="Magnuson J."/>
            <person name="Spatafora J.W."/>
            <person name="Nagy L.G."/>
            <person name="Henrissat B."/>
            <person name="Grigoriev I.V."/>
            <person name="Yang Z.L."/>
            <person name="Xu J."/>
            <person name="Martin F.M."/>
        </authorList>
    </citation>
    <scope>NUCLEOTIDE SEQUENCE</scope>
    <source>
        <strain evidence="1">ATCC 28755</strain>
    </source>
</reference>
<name>A0ACB8AKD5_9AGAM</name>
<sequence>MNSDATEAALGLLGLSPLNAPHPIVPQKRKQAGIALTVSQDDPPASSDAISCICGFVYDDGFSIACDDCSRWCHAACFDIIEGEVPEEWRCWVCVPRPVDRERAVKLQKARAKQIKDAQQEKHRRRTSPGVERKPRRASAAAIEGSNSKRKRRSSVTAPPAAEDELVDIDEPWTLSYVPITKDIIVNPETQQKLRRQAQQWRGITALHSPGAALSPHSRSPVQMTEPSPTQTTIHPIPNSSFSHPTLSSNTNPSVRPPSYALHTTMPISSSKFIAPYTSTITPSASYLSDPLNAYAHLGMPKPFVHLFGPPLDVALDSRITGDQTRFARSGCRPNAILRPVLCSQSKENQAAGAGSDESLSFGVFALRDLKANEEVVLGWEWDDGNAVHSLPALIECPHMFPPGQLEHMRAQMTSILHALSSTFTTCACGSAAKDCALTQMAAFIDQEPIVCEEKKAAGSSKKVDLGPLVGAKRGFKTREKVPLSGGMSGVEMVPSTSSCPGPSSFATPSPPIGRKHLSPPVLTLSPASATSTPRKDRKGKGRAVNSDTETISPLYSNGNTIPRRTLTPSRGQVVIDPSPSCSPRTPVNGMDVDDLQESGEEKMPPRMRKRWLHQSAETYRDWRSPASPSGSIVSVGSTSFDTESERMDVDDASSDSRQMPPPPMPASLDPTTVSSVALARSDSPLLPSTSPSSNFSKLSLLSPIAPGQSALFSSAPASHSLPYSHSRSSFSSPPSSLPNPTPVKSPSHDPLPEHTIVRPVPIPLPEDQGPPAKPTDDPPPPPPVPLSPSNPLPPTSPAAHRVRFASPEILNGLPPLAPIDKAEESPPPARESQEVDMCQPSTEDSSLPPPDAASSEIVPPLEAAPPPSNEEAQSESDEPPVAHARSPSPHPAPKVKMSLKDFAMRKKKQREEEMAKVSPTQTPSAQASSLTPSPKAGSVDIDMAQKAEVAELPAVNGWNGKDHAMPDDARPATQVYPSTNGVVEHVVKSRWGSPNPVGPWISEMTLPTCPSPPRRSPSPFPRQPSPDLSNGKWTDNTNGHRTTTTESLQAKVEIMEDMMPSGLVGVDDRVHNISFPPEPPPPPLNGHANGTEINNVPPVSNPTPSVGVPFSSRLSHEDGEIPNSTPPKPSYLPRSHTPPTQPRSFHAPPPSSPNFPPASVSSAAVRRPPPPPPLSRSQLPNAVARGPSTLSRPLPSGPRALRVGSQPTHPPAYPSARSYSGSQYIPRGPSADRDRLEWDDRSWPVLPRSRGRAGSSGWGR</sequence>
<proteinExistence type="predicted"/>
<evidence type="ECO:0000313" key="2">
    <source>
        <dbReference type="Proteomes" id="UP000790377"/>
    </source>
</evidence>
<dbReference type="Proteomes" id="UP000790377">
    <property type="component" value="Unassembled WGS sequence"/>
</dbReference>
<gene>
    <name evidence="1" type="ORF">BJ138DRAFT_1145684</name>
</gene>
<evidence type="ECO:0000313" key="1">
    <source>
        <dbReference type="EMBL" id="KAH7913634.1"/>
    </source>
</evidence>
<keyword evidence="2" id="KW-1185">Reference proteome</keyword>
<comment type="caution">
    <text evidence="1">The sequence shown here is derived from an EMBL/GenBank/DDBJ whole genome shotgun (WGS) entry which is preliminary data.</text>
</comment>
<accession>A0ACB8AKD5</accession>